<proteinExistence type="predicted"/>
<accession>A0A9D4IBK4</accession>
<sequence length="50" mass="5540">MESQIPTQQDLTSYDNTQEAEGWFPPLTCLKEHAVSTFLGPNVHAHGISI</sequence>
<evidence type="ECO:0000313" key="3">
    <source>
        <dbReference type="Proteomes" id="UP000828390"/>
    </source>
</evidence>
<keyword evidence="3" id="KW-1185">Reference proteome</keyword>
<reference evidence="2" key="1">
    <citation type="journal article" date="2019" name="bioRxiv">
        <title>The Genome of the Zebra Mussel, Dreissena polymorpha: A Resource for Invasive Species Research.</title>
        <authorList>
            <person name="McCartney M.A."/>
            <person name="Auch B."/>
            <person name="Kono T."/>
            <person name="Mallez S."/>
            <person name="Zhang Y."/>
            <person name="Obille A."/>
            <person name="Becker A."/>
            <person name="Abrahante J.E."/>
            <person name="Garbe J."/>
            <person name="Badalamenti J.P."/>
            <person name="Herman A."/>
            <person name="Mangelson H."/>
            <person name="Liachko I."/>
            <person name="Sullivan S."/>
            <person name="Sone E.D."/>
            <person name="Koren S."/>
            <person name="Silverstein K.A.T."/>
            <person name="Beckman K.B."/>
            <person name="Gohl D.M."/>
        </authorList>
    </citation>
    <scope>NUCLEOTIDE SEQUENCE</scope>
    <source>
        <strain evidence="2">Duluth1</strain>
        <tissue evidence="2">Whole animal</tissue>
    </source>
</reference>
<dbReference type="Proteomes" id="UP000828390">
    <property type="component" value="Unassembled WGS sequence"/>
</dbReference>
<gene>
    <name evidence="1" type="ORF">DPMN_189941</name>
    <name evidence="2" type="ORF">DPMN_190025</name>
</gene>
<evidence type="ECO:0000313" key="1">
    <source>
        <dbReference type="EMBL" id="KAH3755251.1"/>
    </source>
</evidence>
<dbReference type="EMBL" id="JAIWYP010000010">
    <property type="protein sequence ID" value="KAH3755251.1"/>
    <property type="molecule type" value="Genomic_DNA"/>
</dbReference>
<comment type="caution">
    <text evidence="2">The sequence shown here is derived from an EMBL/GenBank/DDBJ whole genome shotgun (WGS) entry which is preliminary data.</text>
</comment>
<name>A0A9D4IBK4_DREPO</name>
<protein>
    <submittedName>
        <fullName evidence="2">Uncharacterized protein</fullName>
    </submittedName>
</protein>
<dbReference type="AlphaFoldDB" id="A0A9D4IBK4"/>
<evidence type="ECO:0000313" key="2">
    <source>
        <dbReference type="EMBL" id="KAH3755334.1"/>
    </source>
</evidence>
<reference evidence="2" key="2">
    <citation type="submission" date="2020-11" db="EMBL/GenBank/DDBJ databases">
        <authorList>
            <person name="McCartney M.A."/>
            <person name="Auch B."/>
            <person name="Kono T."/>
            <person name="Mallez S."/>
            <person name="Becker A."/>
            <person name="Gohl D.M."/>
            <person name="Silverstein K.A.T."/>
            <person name="Koren S."/>
            <person name="Bechman K.B."/>
            <person name="Herman A."/>
            <person name="Abrahante J.E."/>
            <person name="Garbe J."/>
        </authorList>
    </citation>
    <scope>NUCLEOTIDE SEQUENCE</scope>
    <source>
        <strain evidence="2">Duluth1</strain>
        <tissue evidence="2">Whole animal</tissue>
    </source>
</reference>
<organism evidence="2 3">
    <name type="scientific">Dreissena polymorpha</name>
    <name type="common">Zebra mussel</name>
    <name type="synonym">Mytilus polymorpha</name>
    <dbReference type="NCBI Taxonomy" id="45954"/>
    <lineage>
        <taxon>Eukaryota</taxon>
        <taxon>Metazoa</taxon>
        <taxon>Spiralia</taxon>
        <taxon>Lophotrochozoa</taxon>
        <taxon>Mollusca</taxon>
        <taxon>Bivalvia</taxon>
        <taxon>Autobranchia</taxon>
        <taxon>Heteroconchia</taxon>
        <taxon>Euheterodonta</taxon>
        <taxon>Imparidentia</taxon>
        <taxon>Neoheterodontei</taxon>
        <taxon>Myida</taxon>
        <taxon>Dreissenoidea</taxon>
        <taxon>Dreissenidae</taxon>
        <taxon>Dreissena</taxon>
    </lineage>
</organism>
<dbReference type="EMBL" id="JAIWYP010000010">
    <property type="protein sequence ID" value="KAH3755334.1"/>
    <property type="molecule type" value="Genomic_DNA"/>
</dbReference>